<dbReference type="GO" id="GO:0003735">
    <property type="term" value="F:structural constituent of ribosome"/>
    <property type="evidence" value="ECO:0007669"/>
    <property type="project" value="InterPro"/>
</dbReference>
<comment type="caution">
    <text evidence="5">The sequence shown here is derived from an EMBL/GenBank/DDBJ whole genome shotgun (WGS) entry which is preliminary data.</text>
</comment>
<keyword evidence="2 5" id="KW-0689">Ribosomal protein</keyword>
<dbReference type="EMBL" id="VRVR01000018">
    <property type="protein sequence ID" value="KAF0852742.1"/>
    <property type="molecule type" value="Genomic_DNA"/>
</dbReference>
<evidence type="ECO:0000313" key="6">
    <source>
        <dbReference type="Proteomes" id="UP000799049"/>
    </source>
</evidence>
<dbReference type="InterPro" id="IPR028909">
    <property type="entry name" value="bL21-like"/>
</dbReference>
<dbReference type="PANTHER" id="PTHR21349">
    <property type="entry name" value="50S RIBOSOMAL PROTEIN L21"/>
    <property type="match status" value="1"/>
</dbReference>
<dbReference type="AlphaFoldDB" id="A0A8K0AGZ3"/>
<gene>
    <name evidence="5" type="ORF">ANDGO_04358</name>
</gene>
<dbReference type="NCBIfam" id="TIGR00061">
    <property type="entry name" value="L21"/>
    <property type="match status" value="1"/>
</dbReference>
<keyword evidence="6" id="KW-1185">Reference proteome</keyword>
<dbReference type="Proteomes" id="UP000799049">
    <property type="component" value="Unassembled WGS sequence"/>
</dbReference>
<dbReference type="InterPro" id="IPR036164">
    <property type="entry name" value="bL21-like_sf"/>
</dbReference>
<evidence type="ECO:0000256" key="4">
    <source>
        <dbReference type="ARBA" id="ARBA00044129"/>
    </source>
</evidence>
<sequence length="205" mass="22244">MLAFKRLSLVSRAPFLALQRAASSSSSSSSSASSFSAAESSASAPTLASLSPVKISHDLMMQKYQIDASVLVQPSSTPRSAPAETANSEKAEVQQVSKPLMFAIVATGGKQYKVSVGDVILAEKLEGDIGTKITLDQVLMIGSQAETLVGRPLLPAHVMATIEEQTLADKEMVFKKRRRKNYRRTIGHRQPMTVLRIEDIHVEQF</sequence>
<accession>A0A8K0AGZ3</accession>
<dbReference type="PANTHER" id="PTHR21349:SF0">
    <property type="entry name" value="LARGE RIBOSOMAL SUBUNIT PROTEIN BL21M"/>
    <property type="match status" value="1"/>
</dbReference>
<dbReference type="HAMAP" id="MF_01363">
    <property type="entry name" value="Ribosomal_bL21"/>
    <property type="match status" value="1"/>
</dbReference>
<evidence type="ECO:0000313" key="5">
    <source>
        <dbReference type="EMBL" id="KAF0852742.1"/>
    </source>
</evidence>
<protein>
    <recommendedName>
        <fullName evidence="4">Large ribosomal subunit protein bL21m</fullName>
    </recommendedName>
</protein>
<dbReference type="GO" id="GO:0006412">
    <property type="term" value="P:translation"/>
    <property type="evidence" value="ECO:0007669"/>
    <property type="project" value="InterPro"/>
</dbReference>
<keyword evidence="3" id="KW-0687">Ribonucleoprotein</keyword>
<name>A0A8K0AGZ3_ANDGO</name>
<comment type="similarity">
    <text evidence="1">Belongs to the bacterial ribosomal protein bL21 family.</text>
</comment>
<organism evidence="5 6">
    <name type="scientific">Andalucia godoyi</name>
    <name type="common">Flagellate</name>
    <dbReference type="NCBI Taxonomy" id="505711"/>
    <lineage>
        <taxon>Eukaryota</taxon>
        <taxon>Discoba</taxon>
        <taxon>Jakobida</taxon>
        <taxon>Andalucina</taxon>
        <taxon>Andaluciidae</taxon>
        <taxon>Andalucia</taxon>
    </lineage>
</organism>
<evidence type="ECO:0000256" key="2">
    <source>
        <dbReference type="ARBA" id="ARBA00022980"/>
    </source>
</evidence>
<dbReference type="GO" id="GO:0003723">
    <property type="term" value="F:RNA binding"/>
    <property type="evidence" value="ECO:0007669"/>
    <property type="project" value="InterPro"/>
</dbReference>
<dbReference type="SUPFAM" id="SSF141091">
    <property type="entry name" value="L21p-like"/>
    <property type="match status" value="1"/>
</dbReference>
<evidence type="ECO:0000256" key="1">
    <source>
        <dbReference type="ARBA" id="ARBA00008563"/>
    </source>
</evidence>
<dbReference type="Pfam" id="PF00829">
    <property type="entry name" value="Ribosomal_L21p"/>
    <property type="match status" value="1"/>
</dbReference>
<dbReference type="InterPro" id="IPR001787">
    <property type="entry name" value="Ribosomal_bL21"/>
</dbReference>
<proteinExistence type="inferred from homology"/>
<reference evidence="5" key="1">
    <citation type="submission" date="2019-09" db="EMBL/GenBank/DDBJ databases">
        <title>The Mitochondrial Proteome of the Jakobid, Andalucia godoyi, a Protist With the Most Gene-Rich and Bacteria-Like Mitochondrial Genome.</title>
        <authorList>
            <person name="Gray M.W."/>
            <person name="Burger G."/>
            <person name="Derelle R."/>
            <person name="Klimes V."/>
            <person name="Leger M."/>
            <person name="Sarrasin M."/>
            <person name="Vlcek C."/>
            <person name="Roger A.J."/>
            <person name="Elias M."/>
            <person name="Lang B.F."/>
        </authorList>
    </citation>
    <scope>NUCLEOTIDE SEQUENCE</scope>
    <source>
        <strain evidence="5">And28</strain>
    </source>
</reference>
<dbReference type="GO" id="GO:0005762">
    <property type="term" value="C:mitochondrial large ribosomal subunit"/>
    <property type="evidence" value="ECO:0007669"/>
    <property type="project" value="TreeGrafter"/>
</dbReference>
<evidence type="ECO:0000256" key="3">
    <source>
        <dbReference type="ARBA" id="ARBA00023274"/>
    </source>
</evidence>